<evidence type="ECO:0000313" key="2">
    <source>
        <dbReference type="EMBL" id="MCG2430770.1"/>
    </source>
</evidence>
<dbReference type="InterPro" id="IPR022385">
    <property type="entry name" value="Rhs_assc_core"/>
</dbReference>
<accession>A0A9X1U4D0</accession>
<gene>
    <name evidence="2" type="ORF">K8344_06535</name>
</gene>
<name>A0A9X1U4D0_9FLAO</name>
<dbReference type="NCBIfam" id="TIGR03696">
    <property type="entry name" value="Rhs_assc_core"/>
    <property type="match status" value="1"/>
</dbReference>
<dbReference type="Proteomes" id="UP001139462">
    <property type="component" value="Unassembled WGS sequence"/>
</dbReference>
<dbReference type="Pfam" id="PF15638">
    <property type="entry name" value="Tox-MPTase2"/>
    <property type="match status" value="1"/>
</dbReference>
<dbReference type="InterPro" id="IPR028914">
    <property type="entry name" value="Tox-MPTase2_dom"/>
</dbReference>
<dbReference type="AlphaFoldDB" id="A0A9X1U4D0"/>
<dbReference type="EMBL" id="JAIRBB010000003">
    <property type="protein sequence ID" value="MCG2430770.1"/>
    <property type="molecule type" value="Genomic_DNA"/>
</dbReference>
<protein>
    <recommendedName>
        <fullName evidence="1">Tox-MPTase2 domain-containing protein</fullName>
    </recommendedName>
</protein>
<reference evidence="2" key="1">
    <citation type="submission" date="2021-09" db="EMBL/GenBank/DDBJ databases">
        <title>Genome of Aequorivita sp. strain F64183.</title>
        <authorList>
            <person name="Wang Y."/>
        </authorList>
    </citation>
    <scope>NUCLEOTIDE SEQUENCE</scope>
    <source>
        <strain evidence="2">F64183</strain>
    </source>
</reference>
<keyword evidence="3" id="KW-1185">Reference proteome</keyword>
<comment type="caution">
    <text evidence="2">The sequence shown here is derived from an EMBL/GenBank/DDBJ whole genome shotgun (WGS) entry which is preliminary data.</text>
</comment>
<proteinExistence type="predicted"/>
<evidence type="ECO:0000259" key="1">
    <source>
        <dbReference type="Pfam" id="PF15638"/>
    </source>
</evidence>
<evidence type="ECO:0000313" key="3">
    <source>
        <dbReference type="Proteomes" id="UP001139462"/>
    </source>
</evidence>
<organism evidence="2 3">
    <name type="scientific">Aequorivita xiaoshiensis</name>
    <dbReference type="NCBI Taxonomy" id="2874476"/>
    <lineage>
        <taxon>Bacteria</taxon>
        <taxon>Pseudomonadati</taxon>
        <taxon>Bacteroidota</taxon>
        <taxon>Flavobacteriia</taxon>
        <taxon>Flavobacteriales</taxon>
        <taxon>Flavobacteriaceae</taxon>
        <taxon>Aequorivita</taxon>
    </lineage>
</organism>
<dbReference type="Gene3D" id="2.180.10.10">
    <property type="entry name" value="RHS repeat-associated core"/>
    <property type="match status" value="1"/>
</dbReference>
<feature type="domain" description="Tox-MPTase2" evidence="1">
    <location>
        <begin position="222"/>
        <end position="283"/>
    </location>
</feature>
<dbReference type="RefSeq" id="WP_237607931.1">
    <property type="nucleotide sequence ID" value="NZ_JAIRBB010000003.1"/>
</dbReference>
<sequence length="330" mass="38183">MLQPGRHANTSDYRYGFQGQEMDDEVKGEGNSLNYTYRMHDSRVGRFFAVDPLFKEYPWNSSYAFSENRVIDGIDLEGLEFYFTSKGQKLGKFGNDNTIKVLNDHYVEKKGIDNIRMNIQKDGKPGSNLNYMLDFESKSLMLNDNETVSKVATSIYKKEGLGNKIKLYNDQISVESEVKNIDHYNYSDNMKVKIAKKPHTAQAFGEMNSNTGAVGITKYYKYNNYYDLLSDLFHENRHLEYNANGYQTSGVNEISVYMDQFKHDSWGKTTSSFKYITKKSFISYINMGTNFIQSADYINTMKGQYEKLFDTKLEFNKDSGNWNDPNNIPE</sequence>